<dbReference type="HOGENOM" id="CLU_046025_0_1_1"/>
<keyword evidence="1" id="KW-1133">Transmembrane helix</keyword>
<gene>
    <name evidence="3" type="ORF">PILCRDRAFT_5187</name>
</gene>
<feature type="transmembrane region" description="Helical" evidence="1">
    <location>
        <begin position="163"/>
        <end position="184"/>
    </location>
</feature>
<dbReference type="InParanoid" id="A0A0C3FPT6"/>
<dbReference type="Proteomes" id="UP000054166">
    <property type="component" value="Unassembled WGS sequence"/>
</dbReference>
<dbReference type="AlphaFoldDB" id="A0A0C3FPT6"/>
<name>A0A0C3FPT6_PILCF</name>
<feature type="transmembrane region" description="Helical" evidence="1">
    <location>
        <begin position="122"/>
        <end position="143"/>
    </location>
</feature>
<protein>
    <recommendedName>
        <fullName evidence="2">DUF6534 domain-containing protein</fullName>
    </recommendedName>
</protein>
<feature type="transmembrane region" description="Helical" evidence="1">
    <location>
        <begin position="92"/>
        <end position="110"/>
    </location>
</feature>
<dbReference type="Pfam" id="PF20152">
    <property type="entry name" value="DUF6534"/>
    <property type="match status" value="1"/>
</dbReference>
<dbReference type="OrthoDB" id="2535105at2759"/>
<feature type="transmembrane region" description="Helical" evidence="1">
    <location>
        <begin position="20"/>
        <end position="39"/>
    </location>
</feature>
<keyword evidence="1" id="KW-0472">Membrane</keyword>
<organism evidence="3 4">
    <name type="scientific">Piloderma croceum (strain F 1598)</name>
    <dbReference type="NCBI Taxonomy" id="765440"/>
    <lineage>
        <taxon>Eukaryota</taxon>
        <taxon>Fungi</taxon>
        <taxon>Dikarya</taxon>
        <taxon>Basidiomycota</taxon>
        <taxon>Agaricomycotina</taxon>
        <taxon>Agaricomycetes</taxon>
        <taxon>Agaricomycetidae</taxon>
        <taxon>Atheliales</taxon>
        <taxon>Atheliaceae</taxon>
        <taxon>Piloderma</taxon>
    </lineage>
</organism>
<evidence type="ECO:0000256" key="1">
    <source>
        <dbReference type="SAM" id="Phobius"/>
    </source>
</evidence>
<dbReference type="InterPro" id="IPR045339">
    <property type="entry name" value="DUF6534"/>
</dbReference>
<evidence type="ECO:0000313" key="4">
    <source>
        <dbReference type="Proteomes" id="UP000054166"/>
    </source>
</evidence>
<keyword evidence="1" id="KW-0812">Transmembrane</keyword>
<dbReference type="PANTHER" id="PTHR40465">
    <property type="entry name" value="CHROMOSOME 1, WHOLE GENOME SHOTGUN SEQUENCE"/>
    <property type="match status" value="1"/>
</dbReference>
<feature type="transmembrane region" description="Helical" evidence="1">
    <location>
        <begin position="234"/>
        <end position="256"/>
    </location>
</feature>
<sequence length="337" mass="37997">MTDTFSMRDINVTLRALEAGVLICMFLLGASTVQAYVYYGKFPLDPWPVKALVASVLALEWGHSICVAHTFYVLSILQYGHVEELVRLPLSLKLSILLYSAVSSIVQLFFADRIRRFSGRSFIAVCCWILTFWRLGLGIWAMVGALKTMNLYVFNRKYRLSMMFYALGTAIDLTIAVSLVCLLMKHSKSSFKKTVRLIDNLIDGLNWCSDWMTSFYATDTISSSDIEITRLTSIALFICFVVMPNNYVWLALYSYMDRAYSNSLLALLNSRGTRSRTQQQQLVISDVEGLGTPIAPRFAPVITIEMTERSDTTNSRSSDEGHGHAVIQKGEFLGEKK</sequence>
<feature type="domain" description="DUF6534" evidence="2">
    <location>
        <begin position="169"/>
        <end position="272"/>
    </location>
</feature>
<evidence type="ECO:0000259" key="2">
    <source>
        <dbReference type="Pfam" id="PF20152"/>
    </source>
</evidence>
<keyword evidence="4" id="KW-1185">Reference proteome</keyword>
<dbReference type="PANTHER" id="PTHR40465:SF1">
    <property type="entry name" value="DUF6534 DOMAIN-CONTAINING PROTEIN"/>
    <property type="match status" value="1"/>
</dbReference>
<reference evidence="3 4" key="1">
    <citation type="submission" date="2014-04" db="EMBL/GenBank/DDBJ databases">
        <authorList>
            <consortium name="DOE Joint Genome Institute"/>
            <person name="Kuo A."/>
            <person name="Tarkka M."/>
            <person name="Buscot F."/>
            <person name="Kohler A."/>
            <person name="Nagy L.G."/>
            <person name="Floudas D."/>
            <person name="Copeland A."/>
            <person name="Barry K.W."/>
            <person name="Cichocki N."/>
            <person name="Veneault-Fourrey C."/>
            <person name="LaButti K."/>
            <person name="Lindquist E.A."/>
            <person name="Lipzen A."/>
            <person name="Lundell T."/>
            <person name="Morin E."/>
            <person name="Murat C."/>
            <person name="Sun H."/>
            <person name="Tunlid A."/>
            <person name="Henrissat B."/>
            <person name="Grigoriev I.V."/>
            <person name="Hibbett D.S."/>
            <person name="Martin F."/>
            <person name="Nordberg H.P."/>
            <person name="Cantor M.N."/>
            <person name="Hua S.X."/>
        </authorList>
    </citation>
    <scope>NUCLEOTIDE SEQUENCE [LARGE SCALE GENOMIC DNA]</scope>
    <source>
        <strain evidence="3 4">F 1598</strain>
    </source>
</reference>
<accession>A0A0C3FPT6</accession>
<proteinExistence type="predicted"/>
<dbReference type="STRING" id="765440.A0A0C3FPT6"/>
<dbReference type="EMBL" id="KN832983">
    <property type="protein sequence ID" value="KIM86125.1"/>
    <property type="molecule type" value="Genomic_DNA"/>
</dbReference>
<evidence type="ECO:0000313" key="3">
    <source>
        <dbReference type="EMBL" id="KIM86125.1"/>
    </source>
</evidence>
<reference evidence="4" key="2">
    <citation type="submission" date="2015-01" db="EMBL/GenBank/DDBJ databases">
        <title>Evolutionary Origins and Diversification of the Mycorrhizal Mutualists.</title>
        <authorList>
            <consortium name="DOE Joint Genome Institute"/>
            <consortium name="Mycorrhizal Genomics Consortium"/>
            <person name="Kohler A."/>
            <person name="Kuo A."/>
            <person name="Nagy L.G."/>
            <person name="Floudas D."/>
            <person name="Copeland A."/>
            <person name="Barry K.W."/>
            <person name="Cichocki N."/>
            <person name="Veneault-Fourrey C."/>
            <person name="LaButti K."/>
            <person name="Lindquist E.A."/>
            <person name="Lipzen A."/>
            <person name="Lundell T."/>
            <person name="Morin E."/>
            <person name="Murat C."/>
            <person name="Riley R."/>
            <person name="Ohm R."/>
            <person name="Sun H."/>
            <person name="Tunlid A."/>
            <person name="Henrissat B."/>
            <person name="Grigoriev I.V."/>
            <person name="Hibbett D.S."/>
            <person name="Martin F."/>
        </authorList>
    </citation>
    <scope>NUCLEOTIDE SEQUENCE [LARGE SCALE GENOMIC DNA]</scope>
    <source>
        <strain evidence="4">F 1598</strain>
    </source>
</reference>